<evidence type="ECO:0000313" key="1">
    <source>
        <dbReference type="EMBL" id="GMH58429.1"/>
    </source>
</evidence>
<accession>A0A9W7DW07</accession>
<gene>
    <name evidence="1" type="ORF">TL16_g02607</name>
</gene>
<reference evidence="2" key="1">
    <citation type="journal article" date="2023" name="Commun. Biol.">
        <title>Genome analysis of Parmales, the sister group of diatoms, reveals the evolutionary specialization of diatoms from phago-mixotrophs to photoautotrophs.</title>
        <authorList>
            <person name="Ban H."/>
            <person name="Sato S."/>
            <person name="Yoshikawa S."/>
            <person name="Yamada K."/>
            <person name="Nakamura Y."/>
            <person name="Ichinomiya M."/>
            <person name="Sato N."/>
            <person name="Blanc-Mathieu R."/>
            <person name="Endo H."/>
            <person name="Kuwata A."/>
            <person name="Ogata H."/>
        </authorList>
    </citation>
    <scope>NUCLEOTIDE SEQUENCE [LARGE SCALE GENOMIC DNA]</scope>
</reference>
<organism evidence="1 2">
    <name type="scientific">Triparma laevis f. inornata</name>
    <dbReference type="NCBI Taxonomy" id="1714386"/>
    <lineage>
        <taxon>Eukaryota</taxon>
        <taxon>Sar</taxon>
        <taxon>Stramenopiles</taxon>
        <taxon>Ochrophyta</taxon>
        <taxon>Bolidophyceae</taxon>
        <taxon>Parmales</taxon>
        <taxon>Triparmaceae</taxon>
        <taxon>Triparma</taxon>
    </lineage>
</organism>
<proteinExistence type="predicted"/>
<dbReference type="Proteomes" id="UP001162640">
    <property type="component" value="Unassembled WGS sequence"/>
</dbReference>
<protein>
    <submittedName>
        <fullName evidence="1">Uncharacterized protein</fullName>
    </submittedName>
</protein>
<sequence length="114" mass="13117">MDNIPQTYTDDEDAIMTSALGLFTGLAMKGDVLFKNFRTTFDETKYLKSFYNKKEGGVYGKMYYTIRGNHSRVAARITNYHYHCKNPAYGVSKETLLENEVYLEEPNSHSAIYC</sequence>
<name>A0A9W7DW07_9STRA</name>
<dbReference type="AlphaFoldDB" id="A0A9W7DW07"/>
<evidence type="ECO:0000313" key="2">
    <source>
        <dbReference type="Proteomes" id="UP001162640"/>
    </source>
</evidence>
<dbReference type="EMBL" id="BLQM01000064">
    <property type="protein sequence ID" value="GMH58429.1"/>
    <property type="molecule type" value="Genomic_DNA"/>
</dbReference>
<comment type="caution">
    <text evidence="1">The sequence shown here is derived from an EMBL/GenBank/DDBJ whole genome shotgun (WGS) entry which is preliminary data.</text>
</comment>